<reference evidence="1" key="1">
    <citation type="journal article" date="2020" name="Nature">
        <title>Giant virus diversity and host interactions through global metagenomics.</title>
        <authorList>
            <person name="Schulz F."/>
            <person name="Roux S."/>
            <person name="Paez-Espino D."/>
            <person name="Jungbluth S."/>
            <person name="Walsh D.A."/>
            <person name="Denef V.J."/>
            <person name="McMahon K.D."/>
            <person name="Konstantinidis K.T."/>
            <person name="Eloe-Fadrosh E.A."/>
            <person name="Kyrpides N.C."/>
            <person name="Woyke T."/>
        </authorList>
    </citation>
    <scope>NUCLEOTIDE SEQUENCE</scope>
    <source>
        <strain evidence="1">GVMAG-M-3300023179-2</strain>
    </source>
</reference>
<dbReference type="AlphaFoldDB" id="A0A6C0EER2"/>
<sequence>MINDNWEWKIPNIIGLKNFKYNIYISISLKASEKSADSIFLSDKLLIQCIIWDVNNSEIYNAKFNISDSDKSNDIGIQLKQVPNKISFSVKTPEKLKLDRSLNISLTSNIIP</sequence>
<name>A0A6C0EER2_9ZZZZ</name>
<proteinExistence type="predicted"/>
<protein>
    <submittedName>
        <fullName evidence="1">Uncharacterized protein</fullName>
    </submittedName>
</protein>
<dbReference type="EMBL" id="MN739805">
    <property type="protein sequence ID" value="QHT26950.1"/>
    <property type="molecule type" value="Genomic_DNA"/>
</dbReference>
<evidence type="ECO:0000313" key="1">
    <source>
        <dbReference type="EMBL" id="QHT26950.1"/>
    </source>
</evidence>
<organism evidence="1">
    <name type="scientific">viral metagenome</name>
    <dbReference type="NCBI Taxonomy" id="1070528"/>
    <lineage>
        <taxon>unclassified sequences</taxon>
        <taxon>metagenomes</taxon>
        <taxon>organismal metagenomes</taxon>
    </lineage>
</organism>
<accession>A0A6C0EER2</accession>